<organism evidence="1 2">
    <name type="scientific">Antricoccus suffuscus</name>
    <dbReference type="NCBI Taxonomy" id="1629062"/>
    <lineage>
        <taxon>Bacteria</taxon>
        <taxon>Bacillati</taxon>
        <taxon>Actinomycetota</taxon>
        <taxon>Actinomycetes</taxon>
        <taxon>Geodermatophilales</taxon>
        <taxon>Antricoccaceae</taxon>
        <taxon>Antricoccus</taxon>
    </lineage>
</organism>
<dbReference type="OrthoDB" id="3399848at2"/>
<keyword evidence="2" id="KW-1185">Reference proteome</keyword>
<name>A0A2T0ZWS1_9ACTN</name>
<reference evidence="1 2" key="1">
    <citation type="submission" date="2018-03" db="EMBL/GenBank/DDBJ databases">
        <title>Genomic Encyclopedia of Archaeal and Bacterial Type Strains, Phase II (KMG-II): from individual species to whole genera.</title>
        <authorList>
            <person name="Goeker M."/>
        </authorList>
    </citation>
    <scope>NUCLEOTIDE SEQUENCE [LARGE SCALE GENOMIC DNA]</scope>
    <source>
        <strain evidence="1 2">DSM 100065</strain>
    </source>
</reference>
<proteinExistence type="predicted"/>
<dbReference type="Proteomes" id="UP000237752">
    <property type="component" value="Unassembled WGS sequence"/>
</dbReference>
<dbReference type="Gene3D" id="1.50.10.20">
    <property type="match status" value="1"/>
</dbReference>
<comment type="caution">
    <text evidence="1">The sequence shown here is derived from an EMBL/GenBank/DDBJ whole genome shotgun (WGS) entry which is preliminary data.</text>
</comment>
<dbReference type="AlphaFoldDB" id="A0A2T0ZWS1"/>
<accession>A0A2T0ZWS1</accession>
<dbReference type="RefSeq" id="WP_106349975.1">
    <property type="nucleotide sequence ID" value="NZ_PVUE01000014.1"/>
</dbReference>
<dbReference type="EMBL" id="PVUE01000014">
    <property type="protein sequence ID" value="PRZ40802.1"/>
    <property type="molecule type" value="Genomic_DNA"/>
</dbReference>
<dbReference type="InterPro" id="IPR008930">
    <property type="entry name" value="Terpenoid_cyclase/PrenylTrfase"/>
</dbReference>
<dbReference type="SUPFAM" id="SSF48239">
    <property type="entry name" value="Terpenoid cyclases/Protein prenyltransferases"/>
    <property type="match status" value="1"/>
</dbReference>
<evidence type="ECO:0000313" key="2">
    <source>
        <dbReference type="Proteomes" id="UP000237752"/>
    </source>
</evidence>
<protein>
    <recommendedName>
        <fullName evidence="3">Prenyltransferase/squalene oxidase-like repeat protein</fullName>
    </recommendedName>
</protein>
<sequence>MADYNLARAYIAAHGDPLELARIDAAISYPEAPALSAAARDVLRDGRLPDGAAQAPWSAGTASIESTASMLGIVDELKLDEDATADYLARAQGEDGSFVETAPGAPQWLARDEPDAVIFLTAYVAHRLGRHGKHGDAVYRAVDFLAPHLGSMPVGYLPTYWYAASAYAALGDLPSAEAMLTKVAPDVEDIGPTALASLGCAVGWSSVASGVRFRLTWRQEPDGRWASEHGTPADVVTTIEATRALAIGSYLERDQ</sequence>
<evidence type="ECO:0000313" key="1">
    <source>
        <dbReference type="EMBL" id="PRZ40802.1"/>
    </source>
</evidence>
<evidence type="ECO:0008006" key="3">
    <source>
        <dbReference type="Google" id="ProtNLM"/>
    </source>
</evidence>
<gene>
    <name evidence="1" type="ORF">CLV47_11499</name>
</gene>